<evidence type="ECO:0000313" key="1">
    <source>
        <dbReference type="EMBL" id="MBY76990.1"/>
    </source>
</evidence>
<dbReference type="EMBL" id="GGMS01007787">
    <property type="protein sequence ID" value="MBY76990.1"/>
    <property type="molecule type" value="Transcribed_RNA"/>
</dbReference>
<name>A0A2S2QHJ9_9HEMI</name>
<accession>A0A2S2QHJ9</accession>
<sequence length="104" mass="12539">MRWRPSLTIRVNLTVGKAVGRRSYAIRLCACGGRYESNRVKTHFQRWWVDITERVCVSATVNTGFGGTRDRSRCFRRRRRYNQRWNWTFLRPGKTLRLRFIVDQ</sequence>
<proteinExistence type="predicted"/>
<reference evidence="1" key="1">
    <citation type="submission" date="2018-04" db="EMBL/GenBank/DDBJ databases">
        <title>Transcriptome assembly of Sipha flava.</title>
        <authorList>
            <person name="Scully E.D."/>
            <person name="Geib S.M."/>
            <person name="Palmer N.A."/>
            <person name="Koch K."/>
            <person name="Bradshaw J."/>
            <person name="Heng-Moss T."/>
            <person name="Sarath G."/>
        </authorList>
    </citation>
    <scope>NUCLEOTIDE SEQUENCE</scope>
</reference>
<organism evidence="1">
    <name type="scientific">Sipha flava</name>
    <name type="common">yellow sugarcane aphid</name>
    <dbReference type="NCBI Taxonomy" id="143950"/>
    <lineage>
        <taxon>Eukaryota</taxon>
        <taxon>Metazoa</taxon>
        <taxon>Ecdysozoa</taxon>
        <taxon>Arthropoda</taxon>
        <taxon>Hexapoda</taxon>
        <taxon>Insecta</taxon>
        <taxon>Pterygota</taxon>
        <taxon>Neoptera</taxon>
        <taxon>Paraneoptera</taxon>
        <taxon>Hemiptera</taxon>
        <taxon>Sternorrhyncha</taxon>
        <taxon>Aphidomorpha</taxon>
        <taxon>Aphidoidea</taxon>
        <taxon>Aphididae</taxon>
        <taxon>Sipha</taxon>
    </lineage>
</organism>
<protein>
    <submittedName>
        <fullName evidence="1">Uncharacterized protein</fullName>
    </submittedName>
</protein>
<dbReference type="AlphaFoldDB" id="A0A2S2QHJ9"/>
<gene>
    <name evidence="1" type="ORF">g.49258</name>
</gene>